<evidence type="ECO:0000256" key="8">
    <source>
        <dbReference type="RuleBase" id="RU000688"/>
    </source>
</evidence>
<proteinExistence type="inferred from homology"/>
<feature type="transmembrane region" description="Helical" evidence="10">
    <location>
        <begin position="110"/>
        <end position="132"/>
    </location>
</feature>
<dbReference type="KEGG" id="aplc:110976617"/>
<keyword evidence="7 8" id="KW-0807">Transducer</keyword>
<feature type="region of interest" description="Disordered" evidence="9">
    <location>
        <begin position="351"/>
        <end position="370"/>
    </location>
</feature>
<evidence type="ECO:0000259" key="11">
    <source>
        <dbReference type="PROSITE" id="PS50262"/>
    </source>
</evidence>
<reference evidence="13" key="1">
    <citation type="submission" date="2025-08" db="UniProtKB">
        <authorList>
            <consortium name="RefSeq"/>
        </authorList>
    </citation>
    <scope>IDENTIFICATION</scope>
</reference>
<keyword evidence="3 10" id="KW-1133">Transmembrane helix</keyword>
<dbReference type="GO" id="GO:0005886">
    <property type="term" value="C:plasma membrane"/>
    <property type="evidence" value="ECO:0007669"/>
    <property type="project" value="TreeGrafter"/>
</dbReference>
<dbReference type="SUPFAM" id="SSF81321">
    <property type="entry name" value="Family A G protein-coupled receptor-like"/>
    <property type="match status" value="1"/>
</dbReference>
<dbReference type="AlphaFoldDB" id="A0A8B7XZR2"/>
<feature type="transmembrane region" description="Helical" evidence="10">
    <location>
        <begin position="260"/>
        <end position="289"/>
    </location>
</feature>
<evidence type="ECO:0000256" key="10">
    <source>
        <dbReference type="SAM" id="Phobius"/>
    </source>
</evidence>
<evidence type="ECO:0000313" key="12">
    <source>
        <dbReference type="Proteomes" id="UP000694845"/>
    </source>
</evidence>
<evidence type="ECO:0000256" key="2">
    <source>
        <dbReference type="ARBA" id="ARBA00022692"/>
    </source>
</evidence>
<gene>
    <name evidence="13" type="primary">LOC110976617</name>
</gene>
<keyword evidence="6 8" id="KW-0675">Receptor</keyword>
<evidence type="ECO:0000256" key="9">
    <source>
        <dbReference type="SAM" id="MobiDB-lite"/>
    </source>
</evidence>
<evidence type="ECO:0000256" key="7">
    <source>
        <dbReference type="ARBA" id="ARBA00023224"/>
    </source>
</evidence>
<feature type="transmembrane region" description="Helical" evidence="10">
    <location>
        <begin position="31"/>
        <end position="56"/>
    </location>
</feature>
<keyword evidence="4 8" id="KW-0297">G-protein coupled receptor</keyword>
<dbReference type="CDD" id="cd00637">
    <property type="entry name" value="7tm_classA_rhodopsin-like"/>
    <property type="match status" value="1"/>
</dbReference>
<accession>A0A8B7XZR2</accession>
<feature type="transmembrane region" description="Helical" evidence="10">
    <location>
        <begin position="68"/>
        <end position="90"/>
    </location>
</feature>
<feature type="transmembrane region" description="Helical" evidence="10">
    <location>
        <begin position="153"/>
        <end position="173"/>
    </location>
</feature>
<dbReference type="InterPro" id="IPR000276">
    <property type="entry name" value="GPCR_Rhodpsn"/>
</dbReference>
<dbReference type="PROSITE" id="PS50262">
    <property type="entry name" value="G_PROTEIN_RECEP_F1_2"/>
    <property type="match status" value="1"/>
</dbReference>
<dbReference type="RefSeq" id="XP_022085752.1">
    <property type="nucleotide sequence ID" value="XM_022230060.1"/>
</dbReference>
<feature type="transmembrane region" description="Helical" evidence="10">
    <location>
        <begin position="219"/>
        <end position="239"/>
    </location>
</feature>
<keyword evidence="5 10" id="KW-0472">Membrane</keyword>
<name>A0A8B7XZR2_ACAPL</name>
<dbReference type="PROSITE" id="PS00237">
    <property type="entry name" value="G_PROTEIN_RECEP_F1_1"/>
    <property type="match status" value="1"/>
</dbReference>
<protein>
    <submittedName>
        <fullName evidence="13">Neuropeptides capa receptor-like</fullName>
    </submittedName>
</protein>
<evidence type="ECO:0000313" key="13">
    <source>
        <dbReference type="RefSeq" id="XP_022085752.1"/>
    </source>
</evidence>
<feature type="domain" description="G-protein coupled receptors family 1 profile" evidence="11">
    <location>
        <begin position="48"/>
        <end position="325"/>
    </location>
</feature>
<evidence type="ECO:0000256" key="1">
    <source>
        <dbReference type="ARBA" id="ARBA00004141"/>
    </source>
</evidence>
<evidence type="ECO:0000256" key="5">
    <source>
        <dbReference type="ARBA" id="ARBA00023136"/>
    </source>
</evidence>
<evidence type="ECO:0000256" key="4">
    <source>
        <dbReference type="ARBA" id="ARBA00023040"/>
    </source>
</evidence>
<comment type="similarity">
    <text evidence="8">Belongs to the G-protein coupled receptor 1 family.</text>
</comment>
<dbReference type="OrthoDB" id="6151005at2759"/>
<dbReference type="Pfam" id="PF00001">
    <property type="entry name" value="7tm_1"/>
    <property type="match status" value="1"/>
</dbReference>
<evidence type="ECO:0000256" key="6">
    <source>
        <dbReference type="ARBA" id="ARBA00023170"/>
    </source>
</evidence>
<evidence type="ECO:0000256" key="3">
    <source>
        <dbReference type="ARBA" id="ARBA00022989"/>
    </source>
</evidence>
<dbReference type="InterPro" id="IPR017452">
    <property type="entry name" value="GPCR_Rhodpsn_7TM"/>
</dbReference>
<dbReference type="Proteomes" id="UP000694845">
    <property type="component" value="Unplaced"/>
</dbReference>
<dbReference type="GO" id="GO:0004930">
    <property type="term" value="F:G protein-coupled receptor activity"/>
    <property type="evidence" value="ECO:0007669"/>
    <property type="project" value="UniProtKB-KW"/>
</dbReference>
<organism evidence="12 13">
    <name type="scientific">Acanthaster planci</name>
    <name type="common">Crown-of-thorns starfish</name>
    <dbReference type="NCBI Taxonomy" id="133434"/>
    <lineage>
        <taxon>Eukaryota</taxon>
        <taxon>Metazoa</taxon>
        <taxon>Echinodermata</taxon>
        <taxon>Eleutherozoa</taxon>
        <taxon>Asterozoa</taxon>
        <taxon>Asteroidea</taxon>
        <taxon>Valvatacea</taxon>
        <taxon>Valvatida</taxon>
        <taxon>Acanthasteridae</taxon>
        <taxon>Acanthaster</taxon>
    </lineage>
</organism>
<comment type="subcellular location">
    <subcellularLocation>
        <location evidence="1">Membrane</location>
        <topology evidence="1">Multi-pass membrane protein</topology>
    </subcellularLocation>
</comment>
<dbReference type="PANTHER" id="PTHR24243:SF208">
    <property type="entry name" value="PYROKININ-1 RECEPTOR"/>
    <property type="match status" value="1"/>
</dbReference>
<dbReference type="PANTHER" id="PTHR24243">
    <property type="entry name" value="G-PROTEIN COUPLED RECEPTOR"/>
    <property type="match status" value="1"/>
</dbReference>
<keyword evidence="12" id="KW-1185">Reference proteome</keyword>
<sequence>MGSDISSVKCSEYRNISEAEAPRWLYTPTDVTFITVGIPVLLCVGVSANLTFLFVLLRGQTMQTNTNVYLASLALADLLYLSLFATLLLWRHVTSPAVFTYPFVNSASCSLYFIVLRTGYCGSVAFVTAVTYERYLALCHPFEHLRIRGPRRVYKIVLTCWLVSLMIVCITIPEVSLLRTWCVQWPDRDEYQEYPSTVADCVAVKPKVKYYSPMLRSGLWFLVMLCNTYMYIRLIHTLVKQVATESRLGVSQRAQQRKRQVAVMIIVNGVVFFLCQAPYHAIIIVQWMYRIAETPSPIDMALQSNQFWVRNFPQMANTIVNPFIYGALNAQYRAAFLEAFGCRRRPREALNVPHPPECAREQQRQQEGQI</sequence>
<dbReference type="Gene3D" id="1.20.1070.10">
    <property type="entry name" value="Rhodopsin 7-helix transmembrane proteins"/>
    <property type="match status" value="1"/>
</dbReference>
<keyword evidence="2 8" id="KW-0812">Transmembrane</keyword>
<dbReference type="GeneID" id="110976617"/>
<dbReference type="PRINTS" id="PR00237">
    <property type="entry name" value="GPCRRHODOPSN"/>
</dbReference>